<evidence type="ECO:0000313" key="2">
    <source>
        <dbReference type="EMBL" id="SPO05015.1"/>
    </source>
</evidence>
<reference evidence="2" key="1">
    <citation type="submission" date="2018-03" db="EMBL/GenBank/DDBJ databases">
        <authorList>
            <person name="Guldener U."/>
        </authorList>
    </citation>
    <scope>NUCLEOTIDE SEQUENCE</scope>
</reference>
<feature type="chain" id="PRO_5042226000" evidence="1">
    <location>
        <begin position="22"/>
        <end position="517"/>
    </location>
</feature>
<dbReference type="EMBL" id="ONZQ02000011">
    <property type="protein sequence ID" value="SPO05015.1"/>
    <property type="molecule type" value="Genomic_DNA"/>
</dbReference>
<keyword evidence="3" id="KW-1185">Reference proteome</keyword>
<dbReference type="PANTHER" id="PTHR31047">
    <property type="entry name" value="MEIOTICALLY UP-REGULATED GENE 157 PROTEIN"/>
    <property type="match status" value="1"/>
</dbReference>
<accession>A0AAE8N2A8</accession>
<dbReference type="PIRSF" id="PIRSF028846">
    <property type="entry name" value="UCP028846"/>
    <property type="match status" value="1"/>
</dbReference>
<dbReference type="InterPro" id="IPR008313">
    <property type="entry name" value="GH125"/>
</dbReference>
<dbReference type="GO" id="GO:0003824">
    <property type="term" value="F:catalytic activity"/>
    <property type="evidence" value="ECO:0007669"/>
    <property type="project" value="UniProtKB-ARBA"/>
</dbReference>
<name>A0AAE8N2A8_9PEZI</name>
<keyword evidence="1" id="KW-0732">Signal</keyword>
<organism evidence="2 3">
    <name type="scientific">Cephalotrichum gorgonifer</name>
    <dbReference type="NCBI Taxonomy" id="2041049"/>
    <lineage>
        <taxon>Eukaryota</taxon>
        <taxon>Fungi</taxon>
        <taxon>Dikarya</taxon>
        <taxon>Ascomycota</taxon>
        <taxon>Pezizomycotina</taxon>
        <taxon>Sordariomycetes</taxon>
        <taxon>Hypocreomycetidae</taxon>
        <taxon>Microascales</taxon>
        <taxon>Microascaceae</taxon>
        <taxon>Cephalotrichum</taxon>
    </lineage>
</organism>
<comment type="caution">
    <text evidence="2">The sequence shown here is derived from an EMBL/GenBank/DDBJ whole genome shotgun (WGS) entry which is preliminary data.</text>
</comment>
<sequence length="517" mass="57634">MALSMSGLIFAVILSASVATAIPADCPKYEQASGNVNPPLSEGKYSLAYQRPETRCRTFAVPEVEAVIEEMKTEIVDPDLFRLFENTFPNTLDTTISWKGFGEEDPDEELTFIRTGDINAMWLRDSANQLQSYKPLLRADPSPDSLASLFRGAINLQGRYIRQSPHCNAFQPPPESGLEPEYNSWAATDFVVPRFSKSVVFECKYELDSLAAFLQLSHDYFSRTGDAAFFGRPGGAWASTVAVIMNTTSELLRGTYASDGTLNRSPFLFERKSNKASETTSNEGAGAPVRADTGIVRSFFRPSDDACVFQLFVPANMMFARYLDACADIMVELDGGTADTMRGFAEVVRVGIEKYGRVEHREFGEMYAYEVDGFGSHNLMDDANIPSLLSAPMLGYLDRDDPVYQNTRRFILSTENPYFMFGPVLNATGGPHIGPGMAWPMGLLVQLLTSDDDTEIEKGIRQLLSSTSSLGLIHESVNSHDEKKWTRSWFAWANGLFGQMILDVRERKPHLLRLRYQ</sequence>
<evidence type="ECO:0000256" key="1">
    <source>
        <dbReference type="SAM" id="SignalP"/>
    </source>
</evidence>
<dbReference type="PANTHER" id="PTHR31047:SF1">
    <property type="entry name" value="DUF1237 DOMAIN-CONTAINING PROTEIN"/>
    <property type="match status" value="1"/>
</dbReference>
<dbReference type="GO" id="GO:0005975">
    <property type="term" value="P:carbohydrate metabolic process"/>
    <property type="evidence" value="ECO:0007669"/>
    <property type="project" value="InterPro"/>
</dbReference>
<dbReference type="Pfam" id="PF06824">
    <property type="entry name" value="Glyco_hydro_125"/>
    <property type="match status" value="1"/>
</dbReference>
<dbReference type="InterPro" id="IPR008928">
    <property type="entry name" value="6-hairpin_glycosidase_sf"/>
</dbReference>
<dbReference type="Gene3D" id="1.50.10.10">
    <property type="match status" value="1"/>
</dbReference>
<dbReference type="SMART" id="SM01149">
    <property type="entry name" value="DUF1237"/>
    <property type="match status" value="1"/>
</dbReference>
<protein>
    <submittedName>
        <fullName evidence="2">Related to Meiotically up-regulated gene 157 protein</fullName>
    </submittedName>
</protein>
<feature type="signal peptide" evidence="1">
    <location>
        <begin position="1"/>
        <end position="21"/>
    </location>
</feature>
<proteinExistence type="predicted"/>
<evidence type="ECO:0000313" key="3">
    <source>
        <dbReference type="Proteomes" id="UP001187682"/>
    </source>
</evidence>
<dbReference type="InterPro" id="IPR012341">
    <property type="entry name" value="6hp_glycosidase-like_sf"/>
</dbReference>
<dbReference type="Proteomes" id="UP001187682">
    <property type="component" value="Unassembled WGS sequence"/>
</dbReference>
<gene>
    <name evidence="2" type="ORF">DNG_07700</name>
</gene>
<dbReference type="SUPFAM" id="SSF48208">
    <property type="entry name" value="Six-hairpin glycosidases"/>
    <property type="match status" value="1"/>
</dbReference>
<dbReference type="AlphaFoldDB" id="A0AAE8N2A8"/>